<dbReference type="EMBL" id="JBHSLL010000046">
    <property type="protein sequence ID" value="MFC5386887.1"/>
    <property type="molecule type" value="Genomic_DNA"/>
</dbReference>
<comment type="caution">
    <text evidence="1">The sequence shown here is derived from an EMBL/GenBank/DDBJ whole genome shotgun (WGS) entry which is preliminary data.</text>
</comment>
<dbReference type="Proteomes" id="UP001596016">
    <property type="component" value="Unassembled WGS sequence"/>
</dbReference>
<dbReference type="RefSeq" id="WP_378230309.1">
    <property type="nucleotide sequence ID" value="NZ_JBHSLL010000046.1"/>
</dbReference>
<reference evidence="2" key="1">
    <citation type="journal article" date="2019" name="Int. J. Syst. Evol. Microbiol.">
        <title>The Global Catalogue of Microorganisms (GCM) 10K type strain sequencing project: providing services to taxonomists for standard genome sequencing and annotation.</title>
        <authorList>
            <consortium name="The Broad Institute Genomics Platform"/>
            <consortium name="The Broad Institute Genome Sequencing Center for Infectious Disease"/>
            <person name="Wu L."/>
            <person name="Ma J."/>
        </authorList>
    </citation>
    <scope>NUCLEOTIDE SEQUENCE [LARGE SCALE GENOMIC DNA]</scope>
    <source>
        <strain evidence="2">CGMCC 4.1415</strain>
    </source>
</reference>
<gene>
    <name evidence="1" type="ORF">ACFPLB_13050</name>
</gene>
<evidence type="ECO:0000313" key="2">
    <source>
        <dbReference type="Proteomes" id="UP001596016"/>
    </source>
</evidence>
<name>A0ABW0GZ00_9HYPH</name>
<sequence length="298" mass="31933">MPAVAQDSDGLDTLELPGISNYAPPHDIRPLASRNASSVTLSAQLVEEGEEVARGMIWRIFKPETDSQGKLPLVASAQGGTSVFELEPGSYLVHASYGRAGATKRISVGREPQRENFVLNAGGLKLDAIAADGGRIPPDKLRFAIYEGGSEDDSDRALILPDVQPNTVVRLRSGIYHIVSTYGSVNAVIRSDIRVEAAKLTEATVEHHAAEITLKLVRESGGEAIADTSWSVINEAGEPVKESVGAFAPMVLADGQYTAIAKNRERIYQMDFTIEPGLNREIEVIASEAAALDPESID</sequence>
<protein>
    <submittedName>
        <fullName evidence="1">Uncharacterized protein</fullName>
    </submittedName>
</protein>
<keyword evidence="2" id="KW-1185">Reference proteome</keyword>
<accession>A0ABW0GZ00</accession>
<evidence type="ECO:0000313" key="1">
    <source>
        <dbReference type="EMBL" id="MFC5386887.1"/>
    </source>
</evidence>
<organism evidence="1 2">
    <name type="scientific">Aquamicrobium segne</name>
    <dbReference type="NCBI Taxonomy" id="469547"/>
    <lineage>
        <taxon>Bacteria</taxon>
        <taxon>Pseudomonadati</taxon>
        <taxon>Pseudomonadota</taxon>
        <taxon>Alphaproteobacteria</taxon>
        <taxon>Hyphomicrobiales</taxon>
        <taxon>Phyllobacteriaceae</taxon>
        <taxon>Aquamicrobium</taxon>
    </lineage>
</organism>
<proteinExistence type="predicted"/>